<dbReference type="PANTHER" id="PTHR33121:SF82">
    <property type="entry name" value="SIGNAL TRANSDUCTION PROTEIN CONTAINING A EAL DOMAIN"/>
    <property type="match status" value="1"/>
</dbReference>
<evidence type="ECO:0000259" key="1">
    <source>
        <dbReference type="PROSITE" id="PS50883"/>
    </source>
</evidence>
<dbReference type="RefSeq" id="WP_054677624.1">
    <property type="nucleotide sequence ID" value="NZ_AYYO01000009.1"/>
</dbReference>
<dbReference type="SMART" id="SM00052">
    <property type="entry name" value="EAL"/>
    <property type="match status" value="1"/>
</dbReference>
<name>A0A0R1ZM86_9LACO</name>
<dbReference type="InterPro" id="IPR001633">
    <property type="entry name" value="EAL_dom"/>
</dbReference>
<dbReference type="Pfam" id="PF00563">
    <property type="entry name" value="EAL"/>
    <property type="match status" value="1"/>
</dbReference>
<dbReference type="AlphaFoldDB" id="A0A0R1ZM86"/>
<dbReference type="GO" id="GO:0071111">
    <property type="term" value="F:cyclic-guanylate-specific phosphodiesterase activity"/>
    <property type="evidence" value="ECO:0007669"/>
    <property type="project" value="InterPro"/>
</dbReference>
<evidence type="ECO:0000313" key="2">
    <source>
        <dbReference type="EMBL" id="KRM56168.1"/>
    </source>
</evidence>
<feature type="domain" description="EAL" evidence="1">
    <location>
        <begin position="1"/>
        <end position="219"/>
    </location>
</feature>
<evidence type="ECO:0000313" key="3">
    <source>
        <dbReference type="Proteomes" id="UP000051679"/>
    </source>
</evidence>
<reference evidence="2 3" key="1">
    <citation type="journal article" date="2015" name="Genome Announc.">
        <title>Expanding the biotechnology potential of lactobacilli through comparative genomics of 213 strains and associated genera.</title>
        <authorList>
            <person name="Sun Z."/>
            <person name="Harris H.M."/>
            <person name="McCann A."/>
            <person name="Guo C."/>
            <person name="Argimon S."/>
            <person name="Zhang W."/>
            <person name="Yang X."/>
            <person name="Jeffery I.B."/>
            <person name="Cooney J.C."/>
            <person name="Kagawa T.F."/>
            <person name="Liu W."/>
            <person name="Song Y."/>
            <person name="Salvetti E."/>
            <person name="Wrobel A."/>
            <person name="Rasinkangas P."/>
            <person name="Parkhill J."/>
            <person name="Rea M.C."/>
            <person name="O'Sullivan O."/>
            <person name="Ritari J."/>
            <person name="Douillard F.P."/>
            <person name="Paul Ross R."/>
            <person name="Yang R."/>
            <person name="Briner A.E."/>
            <person name="Felis G.E."/>
            <person name="de Vos W.M."/>
            <person name="Barrangou R."/>
            <person name="Klaenhammer T.R."/>
            <person name="Caufield P.W."/>
            <person name="Cui Y."/>
            <person name="Zhang H."/>
            <person name="O'Toole P.W."/>
        </authorList>
    </citation>
    <scope>NUCLEOTIDE SEQUENCE [LARGE SCALE GENOMIC DNA]</scope>
    <source>
        <strain evidence="2 3">DSM 20505</strain>
    </source>
</reference>
<dbReference type="PANTHER" id="PTHR33121">
    <property type="entry name" value="CYCLIC DI-GMP PHOSPHODIESTERASE PDEF"/>
    <property type="match status" value="1"/>
</dbReference>
<dbReference type="OrthoDB" id="581425at2"/>
<dbReference type="SUPFAM" id="SSF141868">
    <property type="entry name" value="EAL domain-like"/>
    <property type="match status" value="1"/>
</dbReference>
<dbReference type="Gene3D" id="3.20.20.450">
    <property type="entry name" value="EAL domain"/>
    <property type="match status" value="1"/>
</dbReference>
<keyword evidence="3" id="KW-1185">Reference proteome</keyword>
<comment type="caution">
    <text evidence="2">The sequence shown here is derived from an EMBL/GenBank/DDBJ whole genome shotgun (WGS) entry which is preliminary data.</text>
</comment>
<dbReference type="STRING" id="1291052.FC18_GL000700"/>
<dbReference type="Proteomes" id="UP000051679">
    <property type="component" value="Unassembled WGS sequence"/>
</dbReference>
<sequence length="219" mass="25177">MITYTYFSQAIVRIDTQQVVRHELLLRMWDADQQIWRLPDDFEITVAMQIKLMKRALRRLKVKNVSINLTPKQFADADVMHKIVEFVNNSPELGNLTVELTAAPTLADIKTIGAEYRANNVLLAIDDVGSDCDDFALVEQLVPYVDYLKFALQNMRAQGKMDNIEANIDKWSKLAQEHHTNFTFEGVESFNDLRLAKKFNAQNAQGFYFSHPEEPVSVH</sequence>
<dbReference type="InterPro" id="IPR050706">
    <property type="entry name" value="Cyclic-di-GMP_PDE-like"/>
</dbReference>
<dbReference type="PATRIC" id="fig|1291052.5.peg.715"/>
<accession>A0A0R1ZM86</accession>
<organism evidence="2 3">
    <name type="scientific">Lacticaseibacillus sharpeae JCM 1186 = DSM 20505</name>
    <dbReference type="NCBI Taxonomy" id="1291052"/>
    <lineage>
        <taxon>Bacteria</taxon>
        <taxon>Bacillati</taxon>
        <taxon>Bacillota</taxon>
        <taxon>Bacilli</taxon>
        <taxon>Lactobacillales</taxon>
        <taxon>Lactobacillaceae</taxon>
        <taxon>Lacticaseibacillus</taxon>
    </lineage>
</organism>
<dbReference type="InterPro" id="IPR035919">
    <property type="entry name" value="EAL_sf"/>
</dbReference>
<dbReference type="PROSITE" id="PS50883">
    <property type="entry name" value="EAL"/>
    <property type="match status" value="1"/>
</dbReference>
<gene>
    <name evidence="2" type="ORF">FC18_GL000700</name>
</gene>
<protein>
    <submittedName>
        <fullName evidence="2">Diguanylate cyclase phosphodiesterase domain-containing protein</fullName>
    </submittedName>
</protein>
<proteinExistence type="predicted"/>
<dbReference type="EMBL" id="AYYO01000009">
    <property type="protein sequence ID" value="KRM56168.1"/>
    <property type="molecule type" value="Genomic_DNA"/>
</dbReference>